<dbReference type="InterPro" id="IPR052917">
    <property type="entry name" value="Stress-Dev_Protein"/>
</dbReference>
<reference evidence="2" key="1">
    <citation type="submission" date="2023-07" db="EMBL/GenBank/DDBJ databases">
        <title>Sorghum-associated microbial communities from plants grown in Nebraska, USA.</title>
        <authorList>
            <person name="Schachtman D."/>
        </authorList>
    </citation>
    <scope>NUCLEOTIDE SEQUENCE</scope>
    <source>
        <strain evidence="2">DS3754</strain>
    </source>
</reference>
<dbReference type="InterPro" id="IPR012349">
    <property type="entry name" value="Split_barrel_FMN-bd"/>
</dbReference>
<protein>
    <submittedName>
        <fullName evidence="2">General stress protein 26</fullName>
    </submittedName>
</protein>
<accession>A0AAW8CTS6</accession>
<evidence type="ECO:0000313" key="3">
    <source>
        <dbReference type="Proteomes" id="UP001242045"/>
    </source>
</evidence>
<dbReference type="Gene3D" id="2.30.110.10">
    <property type="entry name" value="Electron Transport, Fmn-binding Protein, Chain A"/>
    <property type="match status" value="1"/>
</dbReference>
<evidence type="ECO:0000259" key="1">
    <source>
        <dbReference type="Pfam" id="PF16242"/>
    </source>
</evidence>
<comment type="caution">
    <text evidence="2">The sequence shown here is derived from an EMBL/GenBank/DDBJ whole genome shotgun (WGS) entry which is preliminary data.</text>
</comment>
<sequence>MTATTGNTSKLWELIKDTRFGMLTHRHADGQLHSHPLTTQNKDVDENATLYFFVPKDGEIARHVATDPTVNVSYANTDDDSYVSVSGHAALLEDPAKKEALFTKMAKAWFPEGPTDPNLGLLAVSVLRAEYWDVDDSKMVQLFKMAKAAMTGETPKNLGEHKKVAVS</sequence>
<dbReference type="Proteomes" id="UP001242045">
    <property type="component" value="Unassembled WGS sequence"/>
</dbReference>
<dbReference type="AlphaFoldDB" id="A0AAW8CTS6"/>
<organism evidence="2 3">
    <name type="scientific">Variovorax boronicumulans</name>
    <dbReference type="NCBI Taxonomy" id="436515"/>
    <lineage>
        <taxon>Bacteria</taxon>
        <taxon>Pseudomonadati</taxon>
        <taxon>Pseudomonadota</taxon>
        <taxon>Betaproteobacteria</taxon>
        <taxon>Burkholderiales</taxon>
        <taxon>Comamonadaceae</taxon>
        <taxon>Variovorax</taxon>
    </lineage>
</organism>
<dbReference type="SUPFAM" id="SSF50475">
    <property type="entry name" value="FMN-binding split barrel"/>
    <property type="match status" value="1"/>
</dbReference>
<dbReference type="RefSeq" id="WP_306878613.1">
    <property type="nucleotide sequence ID" value="NZ_JAUSRD010000002.1"/>
</dbReference>
<proteinExistence type="predicted"/>
<dbReference type="EMBL" id="JAUSRD010000002">
    <property type="protein sequence ID" value="MDP9891644.1"/>
    <property type="molecule type" value="Genomic_DNA"/>
</dbReference>
<dbReference type="PANTHER" id="PTHR34818:SF1">
    <property type="entry name" value="PROTEIN BLI-3"/>
    <property type="match status" value="1"/>
</dbReference>
<gene>
    <name evidence="2" type="ORF">J2W31_000747</name>
</gene>
<evidence type="ECO:0000313" key="2">
    <source>
        <dbReference type="EMBL" id="MDP9891644.1"/>
    </source>
</evidence>
<feature type="domain" description="General stress protein FMN-binding split barrel" evidence="1">
    <location>
        <begin position="8"/>
        <end position="155"/>
    </location>
</feature>
<dbReference type="Pfam" id="PF16242">
    <property type="entry name" value="Pyrid_ox_like"/>
    <property type="match status" value="1"/>
</dbReference>
<name>A0AAW8CTS6_9BURK</name>
<dbReference type="PANTHER" id="PTHR34818">
    <property type="entry name" value="PROTEIN BLI-3"/>
    <property type="match status" value="1"/>
</dbReference>
<dbReference type="InterPro" id="IPR038725">
    <property type="entry name" value="YdaG_split_barrel_FMN-bd"/>
</dbReference>